<proteinExistence type="predicted"/>
<feature type="compositionally biased region" description="Polar residues" evidence="1">
    <location>
        <begin position="17"/>
        <end position="28"/>
    </location>
</feature>
<protein>
    <submittedName>
        <fullName evidence="3">Uncharacterized protein</fullName>
    </submittedName>
</protein>
<feature type="transmembrane region" description="Helical" evidence="2">
    <location>
        <begin position="41"/>
        <end position="65"/>
    </location>
</feature>
<dbReference type="AlphaFoldDB" id="A0A2T7NSJ3"/>
<evidence type="ECO:0000256" key="2">
    <source>
        <dbReference type="SAM" id="Phobius"/>
    </source>
</evidence>
<sequence>MTAVLTTTTRRSREYKSSSVPMTAPQTGHDSRDRGQGTQTWTYVGVCLGAVFVVSLIVSVVIYLYRRHRLRKRDLQYGRFRDPGNTTTGTPTGVQNGLACQWPRRSRDLQAQATVTIATSTQPRRSSSLHVLFIQYHVTCQLGGPVSSD</sequence>
<evidence type="ECO:0000256" key="1">
    <source>
        <dbReference type="SAM" id="MobiDB-lite"/>
    </source>
</evidence>
<accession>A0A2T7NSJ3</accession>
<dbReference type="Proteomes" id="UP000245119">
    <property type="component" value="Linkage Group LG9"/>
</dbReference>
<feature type="region of interest" description="Disordered" evidence="1">
    <location>
        <begin position="1"/>
        <end position="35"/>
    </location>
</feature>
<keyword evidence="4" id="KW-1185">Reference proteome</keyword>
<comment type="caution">
    <text evidence="3">The sequence shown here is derived from an EMBL/GenBank/DDBJ whole genome shotgun (WGS) entry which is preliminary data.</text>
</comment>
<keyword evidence="2" id="KW-0812">Transmembrane</keyword>
<keyword evidence="2" id="KW-0472">Membrane</keyword>
<reference evidence="3 4" key="1">
    <citation type="submission" date="2018-04" db="EMBL/GenBank/DDBJ databases">
        <title>The genome of golden apple snail Pomacea canaliculata provides insight into stress tolerance and invasive adaptation.</title>
        <authorList>
            <person name="Liu C."/>
            <person name="Liu B."/>
            <person name="Ren Y."/>
            <person name="Zhang Y."/>
            <person name="Wang H."/>
            <person name="Li S."/>
            <person name="Jiang F."/>
            <person name="Yin L."/>
            <person name="Zhang G."/>
            <person name="Qian W."/>
            <person name="Fan W."/>
        </authorList>
    </citation>
    <scope>NUCLEOTIDE SEQUENCE [LARGE SCALE GENOMIC DNA]</scope>
    <source>
        <strain evidence="3">SZHN2017</strain>
        <tissue evidence="3">Muscle</tissue>
    </source>
</reference>
<name>A0A2T7NSJ3_POMCA</name>
<evidence type="ECO:0000313" key="4">
    <source>
        <dbReference type="Proteomes" id="UP000245119"/>
    </source>
</evidence>
<organism evidence="3 4">
    <name type="scientific">Pomacea canaliculata</name>
    <name type="common">Golden apple snail</name>
    <dbReference type="NCBI Taxonomy" id="400727"/>
    <lineage>
        <taxon>Eukaryota</taxon>
        <taxon>Metazoa</taxon>
        <taxon>Spiralia</taxon>
        <taxon>Lophotrochozoa</taxon>
        <taxon>Mollusca</taxon>
        <taxon>Gastropoda</taxon>
        <taxon>Caenogastropoda</taxon>
        <taxon>Architaenioglossa</taxon>
        <taxon>Ampullarioidea</taxon>
        <taxon>Ampullariidae</taxon>
        <taxon>Pomacea</taxon>
    </lineage>
</organism>
<gene>
    <name evidence="3" type="ORF">C0Q70_14614</name>
</gene>
<dbReference type="EMBL" id="PZQS01000009">
    <property type="protein sequence ID" value="PVD24144.1"/>
    <property type="molecule type" value="Genomic_DNA"/>
</dbReference>
<keyword evidence="2" id="KW-1133">Transmembrane helix</keyword>
<evidence type="ECO:0000313" key="3">
    <source>
        <dbReference type="EMBL" id="PVD24144.1"/>
    </source>
</evidence>